<dbReference type="CDD" id="cd14503">
    <property type="entry name" value="PTP-bact"/>
    <property type="match status" value="1"/>
</dbReference>
<protein>
    <submittedName>
        <fullName evidence="2">TIGR01244 family protein</fullName>
    </submittedName>
</protein>
<reference evidence="2 3" key="1">
    <citation type="submission" date="2016-03" db="EMBL/GenBank/DDBJ databases">
        <title>Deep-sea bacteria in the southern Pacific.</title>
        <authorList>
            <person name="Tang K."/>
        </authorList>
    </citation>
    <scope>NUCLEOTIDE SEQUENCE [LARGE SCALE GENOMIC DNA]</scope>
    <source>
        <strain evidence="2 3">JLT2016</strain>
    </source>
</reference>
<dbReference type="OrthoDB" id="9805710at2"/>
<evidence type="ECO:0000313" key="2">
    <source>
        <dbReference type="EMBL" id="APX21796.1"/>
    </source>
</evidence>
<accession>A0A1U7D142</accession>
<dbReference type="InterPro" id="IPR005939">
    <property type="entry name" value="BLH_phosphatase-like"/>
</dbReference>
<dbReference type="AlphaFoldDB" id="A0A1U7D142"/>
<gene>
    <name evidence="2" type="ORF">Ga0080559_TMP1000</name>
</gene>
<dbReference type="Pfam" id="PF04273">
    <property type="entry name" value="BLH_phosphatase"/>
    <property type="match status" value="1"/>
</dbReference>
<dbReference type="SUPFAM" id="SSF52799">
    <property type="entry name" value="(Phosphotyrosine protein) phosphatases II"/>
    <property type="match status" value="1"/>
</dbReference>
<dbReference type="GO" id="GO:0016787">
    <property type="term" value="F:hydrolase activity"/>
    <property type="evidence" value="ECO:0007669"/>
    <property type="project" value="InterPro"/>
</dbReference>
<dbReference type="STRING" id="1229727.Ga0080559_TMP1000"/>
<proteinExistence type="predicted"/>
<evidence type="ECO:0000313" key="3">
    <source>
        <dbReference type="Proteomes" id="UP000186559"/>
    </source>
</evidence>
<dbReference type="Gene3D" id="3.90.190.10">
    <property type="entry name" value="Protein tyrosine phosphatase superfamily"/>
    <property type="match status" value="1"/>
</dbReference>
<dbReference type="EMBL" id="CP014796">
    <property type="protein sequence ID" value="APX21796.1"/>
    <property type="molecule type" value="Genomic_DNA"/>
</dbReference>
<sequence>MINLTPGYSVSPQIAVDEVPALAEAGISLVICNRPDDEVEPPLQSAALEEAVRAAGMNFVYIPVTNEGLTLDQVQEQAEQIAGADGPVLAYCRSGTRSSIVWAMGKAGEMPVDEILATTSKAGYQLDGLRPSLESLAAQKS</sequence>
<dbReference type="NCBIfam" id="TIGR01244">
    <property type="entry name" value="TIGR01244 family sulfur transferase"/>
    <property type="match status" value="1"/>
</dbReference>
<evidence type="ECO:0000259" key="1">
    <source>
        <dbReference type="Pfam" id="PF04273"/>
    </source>
</evidence>
<dbReference type="KEGG" id="tpro:Ga0080559_TMP1000"/>
<organism evidence="2 3">
    <name type="scientific">Salipiger profundus</name>
    <dbReference type="NCBI Taxonomy" id="1229727"/>
    <lineage>
        <taxon>Bacteria</taxon>
        <taxon>Pseudomonadati</taxon>
        <taxon>Pseudomonadota</taxon>
        <taxon>Alphaproteobacteria</taxon>
        <taxon>Rhodobacterales</taxon>
        <taxon>Roseobacteraceae</taxon>
        <taxon>Salipiger</taxon>
    </lineage>
</organism>
<keyword evidence="3" id="KW-1185">Reference proteome</keyword>
<dbReference type="Proteomes" id="UP000186559">
    <property type="component" value="Chromosome"/>
</dbReference>
<name>A0A1U7D142_9RHOB</name>
<feature type="domain" description="Beta-lactamase hydrolase-like protein phosphatase-like" evidence="1">
    <location>
        <begin position="4"/>
        <end position="108"/>
    </location>
</feature>
<dbReference type="InterPro" id="IPR029021">
    <property type="entry name" value="Prot-tyrosine_phosphatase-like"/>
</dbReference>